<dbReference type="EMBL" id="NXLS01000001">
    <property type="protein sequence ID" value="RDU64518.1"/>
    <property type="molecule type" value="Genomic_DNA"/>
</dbReference>
<comment type="subcellular location">
    <subcellularLocation>
        <location evidence="1">Membrane</location>
        <topology evidence="1">Multi-pass membrane protein</topology>
    </subcellularLocation>
</comment>
<reference evidence="8 9" key="1">
    <citation type="submission" date="2018-04" db="EMBL/GenBank/DDBJ databases">
        <title>Novel Campyloabacter and Helicobacter Species and Strains.</title>
        <authorList>
            <person name="Mannion A.J."/>
            <person name="Shen Z."/>
            <person name="Fox J.G."/>
        </authorList>
    </citation>
    <scope>NUCLEOTIDE SEQUENCE [LARGE SCALE GENOMIC DNA]</scope>
    <source>
        <strain evidence="8 9">MIT 99-5101</strain>
    </source>
</reference>
<feature type="transmembrane region" description="Helical" evidence="6">
    <location>
        <begin position="303"/>
        <end position="319"/>
    </location>
</feature>
<evidence type="ECO:0000256" key="2">
    <source>
        <dbReference type="ARBA" id="ARBA00022448"/>
    </source>
</evidence>
<dbReference type="InterPro" id="IPR031312">
    <property type="entry name" value="Na/sul_symport_CS"/>
</dbReference>
<gene>
    <name evidence="8" type="ORF">CQA43_01580</name>
</gene>
<dbReference type="PANTHER" id="PTHR10283">
    <property type="entry name" value="SOLUTE CARRIER FAMILY 13 MEMBER"/>
    <property type="match status" value="1"/>
</dbReference>
<feature type="transmembrane region" description="Helical" evidence="6">
    <location>
        <begin position="363"/>
        <end position="379"/>
    </location>
</feature>
<dbReference type="Pfam" id="PF03600">
    <property type="entry name" value="CitMHS"/>
    <property type="match status" value="1"/>
</dbReference>
<feature type="transmembrane region" description="Helical" evidence="6">
    <location>
        <begin position="385"/>
        <end position="403"/>
    </location>
</feature>
<evidence type="ECO:0000256" key="4">
    <source>
        <dbReference type="ARBA" id="ARBA00022989"/>
    </source>
</evidence>
<keyword evidence="9" id="KW-1185">Reference proteome</keyword>
<feature type="transmembrane region" description="Helical" evidence="6">
    <location>
        <begin position="203"/>
        <end position="223"/>
    </location>
</feature>
<evidence type="ECO:0000256" key="1">
    <source>
        <dbReference type="ARBA" id="ARBA00004141"/>
    </source>
</evidence>
<evidence type="ECO:0000313" key="9">
    <source>
        <dbReference type="Proteomes" id="UP000256650"/>
    </source>
</evidence>
<evidence type="ECO:0000259" key="7">
    <source>
        <dbReference type="Pfam" id="PF03600"/>
    </source>
</evidence>
<feature type="transmembrane region" description="Helical" evidence="6">
    <location>
        <begin position="244"/>
        <end position="262"/>
    </location>
</feature>
<dbReference type="CDD" id="cd01115">
    <property type="entry name" value="SLC13_permease"/>
    <property type="match status" value="1"/>
</dbReference>
<name>A0A3D8IHB3_9HELI</name>
<evidence type="ECO:0000256" key="5">
    <source>
        <dbReference type="ARBA" id="ARBA00023136"/>
    </source>
</evidence>
<sequence>MQKALWILIADILLFSALFTWLPFTKEANLGICILAFVGILWVSEAVHTTITALIVPLLAVIFDLQDVTTALKPFANPVIFLFFGGFALASALHIQGLDKLLANRLILLAKGRMSVAILMLFGVSTLLSMWISNTATAAIMLPLALGILSNLDITKNRGTFLFVLLGVAYSSEIGGFGTMVGSPPNIIAASYLGINFLEWMKLGIPFMCIMLPCMIGILYLLLKPDLNQTFHLALEKTEWDFKKILTLIIFGLTATAWILSAKLSEYFGGIKDLDSIIALSCAIAIGISRVATWKEIQSNTDWGVLWLFGGGLALSVILKDSGASAVLANGVTALFGNSNWLMIILVTALFIIFLTEFTSNTASSALLVPIFGVVGDALGMPHAMLPLVIGFGASCAYMLPVATPPNAIVYGTGYIRQIEMMKYGACVNLFSIVLILIFAWFVWRFI</sequence>
<feature type="transmembrane region" description="Helical" evidence="6">
    <location>
        <begin position="161"/>
        <end position="183"/>
    </location>
</feature>
<feature type="transmembrane region" description="Helical" evidence="6">
    <location>
        <begin position="424"/>
        <end position="444"/>
    </location>
</feature>
<feature type="transmembrane region" description="Helical" evidence="6">
    <location>
        <begin position="138"/>
        <end position="154"/>
    </location>
</feature>
<feature type="domain" description="Citrate transporter-like" evidence="7">
    <location>
        <begin position="40"/>
        <end position="371"/>
    </location>
</feature>
<feature type="transmembrane region" description="Helical" evidence="6">
    <location>
        <begin position="274"/>
        <end position="291"/>
    </location>
</feature>
<dbReference type="PANTHER" id="PTHR10283:SF82">
    <property type="entry name" value="SOLUTE CARRIER FAMILY 13 MEMBER 2"/>
    <property type="match status" value="1"/>
</dbReference>
<feature type="transmembrane region" description="Helical" evidence="6">
    <location>
        <begin position="339"/>
        <end position="356"/>
    </location>
</feature>
<dbReference type="PROSITE" id="PS01271">
    <property type="entry name" value="NA_SULFATE"/>
    <property type="match status" value="1"/>
</dbReference>
<protein>
    <submittedName>
        <fullName evidence="8">Anion transporter</fullName>
    </submittedName>
</protein>
<organism evidence="8 9">
    <name type="scientific">Helicobacter ganmani</name>
    <dbReference type="NCBI Taxonomy" id="60246"/>
    <lineage>
        <taxon>Bacteria</taxon>
        <taxon>Pseudomonadati</taxon>
        <taxon>Campylobacterota</taxon>
        <taxon>Epsilonproteobacteria</taxon>
        <taxon>Campylobacterales</taxon>
        <taxon>Helicobacteraceae</taxon>
        <taxon>Helicobacter</taxon>
    </lineage>
</organism>
<dbReference type="OrthoDB" id="9766267at2"/>
<feature type="transmembrane region" description="Helical" evidence="6">
    <location>
        <begin position="75"/>
        <end position="93"/>
    </location>
</feature>
<dbReference type="GO" id="GO:0005886">
    <property type="term" value="C:plasma membrane"/>
    <property type="evidence" value="ECO:0007669"/>
    <property type="project" value="TreeGrafter"/>
</dbReference>
<dbReference type="Proteomes" id="UP000256650">
    <property type="component" value="Unassembled WGS sequence"/>
</dbReference>
<proteinExistence type="predicted"/>
<dbReference type="InterPro" id="IPR001898">
    <property type="entry name" value="SLC13A/DASS"/>
</dbReference>
<accession>A0A3D8IHB3</accession>
<dbReference type="GeneID" id="82534979"/>
<dbReference type="AlphaFoldDB" id="A0A3D8IHB3"/>
<feature type="transmembrane region" description="Helical" evidence="6">
    <location>
        <begin position="31"/>
        <end position="63"/>
    </location>
</feature>
<keyword evidence="4 6" id="KW-1133">Transmembrane helix</keyword>
<keyword evidence="2" id="KW-0813">Transport</keyword>
<evidence type="ECO:0000313" key="8">
    <source>
        <dbReference type="EMBL" id="RDU64518.1"/>
    </source>
</evidence>
<feature type="transmembrane region" description="Helical" evidence="6">
    <location>
        <begin position="6"/>
        <end position="24"/>
    </location>
</feature>
<evidence type="ECO:0000256" key="6">
    <source>
        <dbReference type="SAM" id="Phobius"/>
    </source>
</evidence>
<keyword evidence="3 6" id="KW-0812">Transmembrane</keyword>
<dbReference type="GO" id="GO:0015141">
    <property type="term" value="F:succinate transmembrane transporter activity"/>
    <property type="evidence" value="ECO:0007669"/>
    <property type="project" value="UniProtKB-ARBA"/>
</dbReference>
<evidence type="ECO:0000256" key="3">
    <source>
        <dbReference type="ARBA" id="ARBA00022692"/>
    </source>
</evidence>
<dbReference type="InterPro" id="IPR004680">
    <property type="entry name" value="Cit_transptr-like_dom"/>
</dbReference>
<dbReference type="NCBIfam" id="TIGR00785">
    <property type="entry name" value="dass"/>
    <property type="match status" value="1"/>
</dbReference>
<dbReference type="RefSeq" id="WP_115550853.1">
    <property type="nucleotide sequence ID" value="NZ_CAONBV010000007.1"/>
</dbReference>
<comment type="caution">
    <text evidence="8">The sequence shown here is derived from an EMBL/GenBank/DDBJ whole genome shotgun (WGS) entry which is preliminary data.</text>
</comment>
<keyword evidence="5 6" id="KW-0472">Membrane</keyword>